<proteinExistence type="predicted"/>
<organism evidence="1 2">
    <name type="scientific">Camellia lanceoleosa</name>
    <dbReference type="NCBI Taxonomy" id="1840588"/>
    <lineage>
        <taxon>Eukaryota</taxon>
        <taxon>Viridiplantae</taxon>
        <taxon>Streptophyta</taxon>
        <taxon>Embryophyta</taxon>
        <taxon>Tracheophyta</taxon>
        <taxon>Spermatophyta</taxon>
        <taxon>Magnoliopsida</taxon>
        <taxon>eudicotyledons</taxon>
        <taxon>Gunneridae</taxon>
        <taxon>Pentapetalae</taxon>
        <taxon>asterids</taxon>
        <taxon>Ericales</taxon>
        <taxon>Theaceae</taxon>
        <taxon>Camellia</taxon>
    </lineage>
</organism>
<evidence type="ECO:0000313" key="1">
    <source>
        <dbReference type="EMBL" id="KAI8011701.1"/>
    </source>
</evidence>
<dbReference type="Proteomes" id="UP001060215">
    <property type="component" value="Chromosome 5"/>
</dbReference>
<name>A0ACC0HEX6_9ERIC</name>
<reference evidence="1 2" key="1">
    <citation type="journal article" date="2022" name="Plant J.">
        <title>Chromosome-level genome of Camellia lanceoleosa provides a valuable resource for understanding genome evolution and self-incompatibility.</title>
        <authorList>
            <person name="Gong W."/>
            <person name="Xiao S."/>
            <person name="Wang L."/>
            <person name="Liao Z."/>
            <person name="Chang Y."/>
            <person name="Mo W."/>
            <person name="Hu G."/>
            <person name="Li W."/>
            <person name="Zhao G."/>
            <person name="Zhu H."/>
            <person name="Hu X."/>
            <person name="Ji K."/>
            <person name="Xiang X."/>
            <person name="Song Q."/>
            <person name="Yuan D."/>
            <person name="Jin S."/>
            <person name="Zhang L."/>
        </authorList>
    </citation>
    <scope>NUCLEOTIDE SEQUENCE [LARGE SCALE GENOMIC DNA]</scope>
    <source>
        <strain evidence="1">SQ_2022a</strain>
    </source>
</reference>
<dbReference type="EMBL" id="CM045762">
    <property type="protein sequence ID" value="KAI8011701.1"/>
    <property type="molecule type" value="Genomic_DNA"/>
</dbReference>
<sequence>MLLMPRRNHHHLHLHLGKKVVNGLANELAVATEPPPSQAQVRSSPRFKKPGQLLLPQLRPPVPHLHPSPRLFLPQFPPLLLL</sequence>
<keyword evidence="2" id="KW-1185">Reference proteome</keyword>
<gene>
    <name evidence="1" type="ORF">LOK49_LG06G00941</name>
</gene>
<evidence type="ECO:0000313" key="2">
    <source>
        <dbReference type="Proteomes" id="UP001060215"/>
    </source>
</evidence>
<comment type="caution">
    <text evidence="1">The sequence shown here is derived from an EMBL/GenBank/DDBJ whole genome shotgun (WGS) entry which is preliminary data.</text>
</comment>
<accession>A0ACC0HEX6</accession>
<protein>
    <submittedName>
        <fullName evidence="1">Uncharacterized protein</fullName>
    </submittedName>
</protein>